<name>A0AAP0IGN8_9MAGN</name>
<keyword evidence="2" id="KW-1185">Reference proteome</keyword>
<dbReference type="Proteomes" id="UP001420932">
    <property type="component" value="Unassembled WGS sequence"/>
</dbReference>
<dbReference type="EMBL" id="JBBNAF010000009">
    <property type="protein sequence ID" value="KAK9114795.1"/>
    <property type="molecule type" value="Genomic_DNA"/>
</dbReference>
<accession>A0AAP0IGN8</accession>
<reference evidence="1 2" key="1">
    <citation type="submission" date="2024-01" db="EMBL/GenBank/DDBJ databases">
        <title>Genome assemblies of Stephania.</title>
        <authorList>
            <person name="Yang L."/>
        </authorList>
    </citation>
    <scope>NUCLEOTIDE SEQUENCE [LARGE SCALE GENOMIC DNA]</scope>
    <source>
        <strain evidence="1">YNDBR</strain>
        <tissue evidence="1">Leaf</tissue>
    </source>
</reference>
<gene>
    <name evidence="1" type="ORF">Syun_021592</name>
</gene>
<protein>
    <submittedName>
        <fullName evidence="1">Uncharacterized protein</fullName>
    </submittedName>
</protein>
<comment type="caution">
    <text evidence="1">The sequence shown here is derived from an EMBL/GenBank/DDBJ whole genome shotgun (WGS) entry which is preliminary data.</text>
</comment>
<organism evidence="1 2">
    <name type="scientific">Stephania yunnanensis</name>
    <dbReference type="NCBI Taxonomy" id="152371"/>
    <lineage>
        <taxon>Eukaryota</taxon>
        <taxon>Viridiplantae</taxon>
        <taxon>Streptophyta</taxon>
        <taxon>Embryophyta</taxon>
        <taxon>Tracheophyta</taxon>
        <taxon>Spermatophyta</taxon>
        <taxon>Magnoliopsida</taxon>
        <taxon>Ranunculales</taxon>
        <taxon>Menispermaceae</taxon>
        <taxon>Menispermoideae</taxon>
        <taxon>Cissampelideae</taxon>
        <taxon>Stephania</taxon>
    </lineage>
</organism>
<proteinExistence type="predicted"/>
<evidence type="ECO:0000313" key="2">
    <source>
        <dbReference type="Proteomes" id="UP001420932"/>
    </source>
</evidence>
<sequence length="139" mass="15552">MGTVTTNHDITIYVGSRRRHAGAGSSWPLFANDEPIEQLRGDIKEMQRSPLRVINDKTLDHMAKGKSTISRQEVDGEPIRAQCQFDVVAFASLFAPVDRGKRRAQIAFYRKEKQHVAQDQGVTALNSGENQALPCQTHH</sequence>
<dbReference type="AlphaFoldDB" id="A0AAP0IGN8"/>
<evidence type="ECO:0000313" key="1">
    <source>
        <dbReference type="EMBL" id="KAK9114795.1"/>
    </source>
</evidence>